<accession>A0ABR4A6S8</accession>
<protein>
    <submittedName>
        <fullName evidence="2">Uncharacterized protein</fullName>
    </submittedName>
</protein>
<evidence type="ECO:0000313" key="3">
    <source>
        <dbReference type="Proteomes" id="UP001590950"/>
    </source>
</evidence>
<proteinExistence type="predicted"/>
<sequence>MVFHSYRAGAMPMEGMEGMGDEKAAKHDDTHGFGLLEQSDWAEKGRRAMRKQKKTFAQKGQGELQRTLETGIVKLGPKEAHVILDRVEIGQTINHLDGFSVSQF</sequence>
<evidence type="ECO:0000256" key="1">
    <source>
        <dbReference type="SAM" id="MobiDB-lite"/>
    </source>
</evidence>
<dbReference type="EMBL" id="JBEFKJ010000018">
    <property type="protein sequence ID" value="KAL2041199.1"/>
    <property type="molecule type" value="Genomic_DNA"/>
</dbReference>
<evidence type="ECO:0000313" key="2">
    <source>
        <dbReference type="EMBL" id="KAL2041199.1"/>
    </source>
</evidence>
<gene>
    <name evidence="2" type="ORF">N7G274_006144</name>
</gene>
<dbReference type="Proteomes" id="UP001590950">
    <property type="component" value="Unassembled WGS sequence"/>
</dbReference>
<organism evidence="2 3">
    <name type="scientific">Stereocaulon virgatum</name>
    <dbReference type="NCBI Taxonomy" id="373712"/>
    <lineage>
        <taxon>Eukaryota</taxon>
        <taxon>Fungi</taxon>
        <taxon>Dikarya</taxon>
        <taxon>Ascomycota</taxon>
        <taxon>Pezizomycotina</taxon>
        <taxon>Lecanoromycetes</taxon>
        <taxon>OSLEUM clade</taxon>
        <taxon>Lecanoromycetidae</taxon>
        <taxon>Lecanorales</taxon>
        <taxon>Lecanorineae</taxon>
        <taxon>Stereocaulaceae</taxon>
        <taxon>Stereocaulon</taxon>
    </lineage>
</organism>
<comment type="caution">
    <text evidence="2">The sequence shown here is derived from an EMBL/GenBank/DDBJ whole genome shotgun (WGS) entry which is preliminary data.</text>
</comment>
<feature type="region of interest" description="Disordered" evidence="1">
    <location>
        <begin position="12"/>
        <end position="37"/>
    </location>
</feature>
<feature type="compositionally biased region" description="Basic and acidic residues" evidence="1">
    <location>
        <begin position="20"/>
        <end position="31"/>
    </location>
</feature>
<reference evidence="2 3" key="1">
    <citation type="submission" date="2024-09" db="EMBL/GenBank/DDBJ databases">
        <title>Rethinking Asexuality: The Enigmatic Case of Functional Sexual Genes in Lepraria (Stereocaulaceae).</title>
        <authorList>
            <person name="Doellman M."/>
            <person name="Sun Y."/>
            <person name="Barcenas-Pena A."/>
            <person name="Lumbsch H.T."/>
            <person name="Grewe F."/>
        </authorList>
    </citation>
    <scope>NUCLEOTIDE SEQUENCE [LARGE SCALE GENOMIC DNA]</scope>
    <source>
        <strain evidence="2 3">Mercado 3170</strain>
    </source>
</reference>
<name>A0ABR4A6S8_9LECA</name>
<keyword evidence="3" id="KW-1185">Reference proteome</keyword>